<sequence>MLKNISLILDFMLHRLPLVLLLTMLVACHKSATNPTIDFGEGEGITYRDGNNWPAGPQDPTDWQADATWNERERALFPDLQFDLNAPQRSNLTLYTCAYPNPAAGRATWSIRMNIPYGSPAIEYTVSAVFVSRNYKVVTRLGPRLYGQLSLGS</sequence>
<keyword evidence="2" id="KW-1185">Reference proteome</keyword>
<comment type="caution">
    <text evidence="1">The sequence shown here is derived from an EMBL/GenBank/DDBJ whole genome shotgun (WGS) entry which is preliminary data.</text>
</comment>
<dbReference type="RefSeq" id="WP_191007279.1">
    <property type="nucleotide sequence ID" value="NZ_JACXAD010000040.1"/>
</dbReference>
<organism evidence="1 2">
    <name type="scientific">Hymenobacter montanus</name>
    <dbReference type="NCBI Taxonomy" id="2771359"/>
    <lineage>
        <taxon>Bacteria</taxon>
        <taxon>Pseudomonadati</taxon>
        <taxon>Bacteroidota</taxon>
        <taxon>Cytophagia</taxon>
        <taxon>Cytophagales</taxon>
        <taxon>Hymenobacteraceae</taxon>
        <taxon>Hymenobacter</taxon>
    </lineage>
</organism>
<evidence type="ECO:0000313" key="1">
    <source>
        <dbReference type="EMBL" id="MBD2770471.1"/>
    </source>
</evidence>
<dbReference type="EMBL" id="JACXAD010000040">
    <property type="protein sequence ID" value="MBD2770471.1"/>
    <property type="molecule type" value="Genomic_DNA"/>
</dbReference>
<gene>
    <name evidence="1" type="ORF">IC235_21510</name>
</gene>
<protein>
    <submittedName>
        <fullName evidence="1">Uncharacterized protein</fullName>
    </submittedName>
</protein>
<dbReference type="AlphaFoldDB" id="A0A927GLS6"/>
<evidence type="ECO:0000313" key="2">
    <source>
        <dbReference type="Proteomes" id="UP000612233"/>
    </source>
</evidence>
<proteinExistence type="predicted"/>
<reference evidence="1" key="1">
    <citation type="submission" date="2020-09" db="EMBL/GenBank/DDBJ databases">
        <authorList>
            <person name="Kim M.K."/>
        </authorList>
    </citation>
    <scope>NUCLEOTIDE SEQUENCE</scope>
    <source>
        <strain evidence="1">BT664</strain>
    </source>
</reference>
<dbReference type="Proteomes" id="UP000612233">
    <property type="component" value="Unassembled WGS sequence"/>
</dbReference>
<name>A0A927GLS6_9BACT</name>
<accession>A0A927GLS6</accession>
<dbReference type="PROSITE" id="PS51257">
    <property type="entry name" value="PROKAR_LIPOPROTEIN"/>
    <property type="match status" value="1"/>
</dbReference>